<evidence type="ECO:0000313" key="2">
    <source>
        <dbReference type="Proteomes" id="UP000597617"/>
    </source>
</evidence>
<evidence type="ECO:0000313" key="1">
    <source>
        <dbReference type="EMBL" id="MBF9237450.1"/>
    </source>
</evidence>
<name>A0ABS0IGG2_9BACT</name>
<dbReference type="EMBL" id="JADQDQ010000003">
    <property type="protein sequence ID" value="MBF9237450.1"/>
    <property type="molecule type" value="Genomic_DNA"/>
</dbReference>
<dbReference type="RefSeq" id="WP_196281822.1">
    <property type="nucleotide sequence ID" value="NZ_JADQDQ010000003.1"/>
</dbReference>
<accession>A0ABS0IGG2</accession>
<sequence>MKLPIYELEINDDDASGIDLISLVKNPAMQVQAVRLSEDEPRPVALQTNAMKRHLTSAVIIPDKLIYRNDEHHGEYYVKFTVDAAERIANKFMGQGQLHLSNKNHVQADKVKARLIEFWRITDAKMDKAVALGFTGLPAGTVMATYFVEDPAFWNDEVMTGNIDGFSLEGLFGEVLVQASKQLGADDIIAVLDAWTPIHDALDALMLDLTGDSDNGDGHHV</sequence>
<evidence type="ECO:0008006" key="3">
    <source>
        <dbReference type="Google" id="ProtNLM"/>
    </source>
</evidence>
<protein>
    <recommendedName>
        <fullName evidence="3">Phage metallopeptidase domain-containing protein</fullName>
    </recommendedName>
</protein>
<comment type="caution">
    <text evidence="1">The sequence shown here is derived from an EMBL/GenBank/DDBJ whole genome shotgun (WGS) entry which is preliminary data.</text>
</comment>
<keyword evidence="2" id="KW-1185">Reference proteome</keyword>
<organism evidence="1 2">
    <name type="scientific">Hymenobacter jeongseonensis</name>
    <dbReference type="NCBI Taxonomy" id="2791027"/>
    <lineage>
        <taxon>Bacteria</taxon>
        <taxon>Pseudomonadati</taxon>
        <taxon>Bacteroidota</taxon>
        <taxon>Cytophagia</taxon>
        <taxon>Cytophagales</taxon>
        <taxon>Hymenobacteraceae</taxon>
        <taxon>Hymenobacter</taxon>
    </lineage>
</organism>
<reference evidence="1 2" key="1">
    <citation type="submission" date="2020-11" db="EMBL/GenBank/DDBJ databases">
        <authorList>
            <person name="Kim M.K."/>
        </authorList>
    </citation>
    <scope>NUCLEOTIDE SEQUENCE [LARGE SCALE GENOMIC DNA]</scope>
    <source>
        <strain evidence="1 2">BT683</strain>
    </source>
</reference>
<dbReference type="Proteomes" id="UP000597617">
    <property type="component" value="Unassembled WGS sequence"/>
</dbReference>
<proteinExistence type="predicted"/>
<gene>
    <name evidence="1" type="ORF">I2I05_08570</name>
</gene>